<dbReference type="InterPro" id="IPR017926">
    <property type="entry name" value="GATASE"/>
</dbReference>
<feature type="binding site" evidence="11">
    <location>
        <begin position="187"/>
        <end position="192"/>
    </location>
    <ligand>
        <name>UTP</name>
        <dbReference type="ChEBI" id="CHEBI:46398"/>
    </ligand>
</feature>
<feature type="domain" description="Glutamine amidotransferase" evidence="12">
    <location>
        <begin position="303"/>
        <end position="526"/>
    </location>
</feature>
<dbReference type="GO" id="GO:0044210">
    <property type="term" value="P:'de novo' CTP biosynthetic process"/>
    <property type="evidence" value="ECO:0007669"/>
    <property type="project" value="UniProtKB-UniRule"/>
</dbReference>
<dbReference type="Pfam" id="PF06418">
    <property type="entry name" value="CTP_synth_N"/>
    <property type="match status" value="1"/>
</dbReference>
<dbReference type="InterPro" id="IPR017456">
    <property type="entry name" value="CTP_synthase_N"/>
</dbReference>
<dbReference type="FunFam" id="3.40.50.300:FF:000009">
    <property type="entry name" value="CTP synthase"/>
    <property type="match status" value="1"/>
</dbReference>
<dbReference type="PANTHER" id="PTHR11550:SF0">
    <property type="entry name" value="CTP SYNTHASE-RELATED"/>
    <property type="match status" value="1"/>
</dbReference>
<evidence type="ECO:0000256" key="8">
    <source>
        <dbReference type="ARBA" id="ARBA00022962"/>
    </source>
</evidence>
<dbReference type="UniPathway" id="UPA00159">
    <property type="reaction ID" value="UER00277"/>
</dbReference>
<dbReference type="EMBL" id="AANZ01000021">
    <property type="protein sequence ID" value="EAQ78467.1"/>
    <property type="molecule type" value="Genomic_DNA"/>
</dbReference>
<feature type="binding site" evidence="11">
    <location>
        <begin position="187"/>
        <end position="192"/>
    </location>
    <ligand>
        <name>CTP</name>
        <dbReference type="ChEBI" id="CHEBI:37563"/>
        <note>allosteric inhibitor</note>
    </ligand>
</feature>
<accession>A3ZYL2</accession>
<feature type="active site" evidence="11">
    <location>
        <position position="507"/>
    </location>
</feature>
<comment type="pathway">
    <text evidence="1 11">Pyrimidine metabolism; CTP biosynthesis via de novo pathway; CTP from UDP: step 2/2.</text>
</comment>
<evidence type="ECO:0000256" key="7">
    <source>
        <dbReference type="ARBA" id="ARBA00022842"/>
    </source>
</evidence>
<evidence type="ECO:0000256" key="11">
    <source>
        <dbReference type="HAMAP-Rule" id="MF_01227"/>
    </source>
</evidence>
<comment type="catalytic activity">
    <reaction evidence="11">
        <text>L-glutamine + H2O = L-glutamate + NH4(+)</text>
        <dbReference type="Rhea" id="RHEA:15889"/>
        <dbReference type="ChEBI" id="CHEBI:15377"/>
        <dbReference type="ChEBI" id="CHEBI:28938"/>
        <dbReference type="ChEBI" id="CHEBI:29985"/>
        <dbReference type="ChEBI" id="CHEBI:58359"/>
    </reaction>
</comment>
<feature type="binding site" evidence="11">
    <location>
        <position position="140"/>
    </location>
    <ligand>
        <name>Mg(2+)</name>
        <dbReference type="ChEBI" id="CHEBI:18420"/>
    </ligand>
</feature>
<dbReference type="GO" id="GO:0019856">
    <property type="term" value="P:pyrimidine nucleobase biosynthetic process"/>
    <property type="evidence" value="ECO:0007669"/>
    <property type="project" value="TreeGrafter"/>
</dbReference>
<keyword evidence="6 11" id="KW-0067">ATP-binding</keyword>
<dbReference type="GO" id="GO:0097268">
    <property type="term" value="C:cytoophidium"/>
    <property type="evidence" value="ECO:0007669"/>
    <property type="project" value="UniProtKB-ARBA"/>
</dbReference>
<dbReference type="GO" id="GO:0046872">
    <property type="term" value="F:metal ion binding"/>
    <property type="evidence" value="ECO:0007669"/>
    <property type="project" value="UniProtKB-KW"/>
</dbReference>
<comment type="caution">
    <text evidence="14">The sequence shown here is derived from an EMBL/GenBank/DDBJ whole genome shotgun (WGS) entry which is preliminary data.</text>
</comment>
<dbReference type="InterPro" id="IPR004468">
    <property type="entry name" value="CTP_synthase"/>
</dbReference>
<dbReference type="PANTHER" id="PTHR11550">
    <property type="entry name" value="CTP SYNTHASE"/>
    <property type="match status" value="1"/>
</dbReference>
<keyword evidence="8 11" id="KW-0315">Glutamine amidotransferase</keyword>
<dbReference type="GO" id="GO:0005524">
    <property type="term" value="F:ATP binding"/>
    <property type="evidence" value="ECO:0007669"/>
    <property type="project" value="UniProtKB-KW"/>
</dbReference>
<dbReference type="SUPFAM" id="SSF52540">
    <property type="entry name" value="P-loop containing nucleoside triphosphate hydrolases"/>
    <property type="match status" value="1"/>
</dbReference>
<keyword evidence="5 11" id="KW-0547">Nucleotide-binding</keyword>
<comment type="function">
    <text evidence="11">Catalyzes the ATP-dependent amination of UTP to CTP with either L-glutamine or ammonia as the source of nitrogen. Regulates intracellular CTP levels through interactions with the four ribonucleotide triphosphates.</text>
</comment>
<feature type="binding site" evidence="11">
    <location>
        <position position="71"/>
    </location>
    <ligand>
        <name>ATP</name>
        <dbReference type="ChEBI" id="CHEBI:30616"/>
    </ligand>
</feature>
<evidence type="ECO:0000256" key="2">
    <source>
        <dbReference type="ARBA" id="ARBA00007533"/>
    </source>
</evidence>
<feature type="region of interest" description="Amidoligase domain" evidence="11">
    <location>
        <begin position="1"/>
        <end position="267"/>
    </location>
</feature>
<comment type="activity regulation">
    <text evidence="11">Allosterically activated by GTP, when glutamine is the substrate; GTP has no effect on the reaction when ammonia is the substrate. The allosteric effector GTP functions by stabilizing the protein conformation that binds the tetrahedral intermediate(s) formed during glutamine hydrolysis. Inhibited by the product CTP, via allosteric rather than competitive inhibition.</text>
</comment>
<dbReference type="Proteomes" id="UP000004358">
    <property type="component" value="Unassembled WGS sequence"/>
</dbReference>
<dbReference type="GO" id="GO:0005829">
    <property type="term" value="C:cytosol"/>
    <property type="evidence" value="ECO:0007669"/>
    <property type="project" value="TreeGrafter"/>
</dbReference>
<feature type="binding site" evidence="11">
    <location>
        <position position="13"/>
    </location>
    <ligand>
        <name>CTP</name>
        <dbReference type="ChEBI" id="CHEBI:37563"/>
        <note>allosteric inhibitor</note>
    </ligand>
</feature>
<sequence length="548" mass="61125">MTKHIFVTGGVVSSLGKGLTSASIGMLLEQRGLRVKLQKLDPYINVDPGTMSPYQHGEVYVLDDGSETDLDLGHYERFTNSPLTRDANYTTGQIYLSVINKERRGEFLGKTVQVIPHITNEIKSVIEKLGDEETDVVITEIGGTVGDIESQPFLEAIRQFSLTAGKENCLYIHLTLVPYLKAAAELKTKPTQHSVGQLREIGIQPDILICRTERNLSHDDREKIALFCNVPIEAVIEEKDKDFSIYEVPLSLHENRLDHLIAKKFGFPRGDIDLTQWQEILHTLRNPETEISIAVVGKYAEHKDAYKSIYEAIDHAGIAHRSQIRIGRIQSEAIESEGAERLLSGYDGILVPGGFGERGIEGKVDAIRYARERDIPFLGICLGMQCAAIEFARNVVGLEGAHSTEFSKDSPHPVICLLDEQKNITDKGGTMRLGAQDCSLVPGSHAHEAYGHESINERHRHRYEFNNKYREQFAKHGLRFSGLKPDGSLVEIIENENHPWFVAVQFHPEFKSKPIKAQPLFASFVAAAIVRRSKSAPNASPSEETAET</sequence>
<evidence type="ECO:0000256" key="5">
    <source>
        <dbReference type="ARBA" id="ARBA00022741"/>
    </source>
</evidence>
<evidence type="ECO:0000256" key="3">
    <source>
        <dbReference type="ARBA" id="ARBA00022598"/>
    </source>
</evidence>
<dbReference type="CDD" id="cd01746">
    <property type="entry name" value="GATase1_CTP_Synthase"/>
    <property type="match status" value="1"/>
</dbReference>
<dbReference type="HOGENOM" id="CLU_011675_5_0_0"/>
<feature type="binding site" evidence="11">
    <location>
        <begin position="147"/>
        <end position="149"/>
    </location>
    <ligand>
        <name>CTP</name>
        <dbReference type="ChEBI" id="CHEBI:37563"/>
        <note>allosteric inhibitor</note>
    </ligand>
</feature>
<evidence type="ECO:0000256" key="10">
    <source>
        <dbReference type="ARBA" id="ARBA00047781"/>
    </source>
</evidence>
<feature type="binding site" evidence="11">
    <location>
        <begin position="14"/>
        <end position="19"/>
    </location>
    <ligand>
        <name>ATP</name>
        <dbReference type="ChEBI" id="CHEBI:30616"/>
    </ligand>
</feature>
<feature type="binding site" evidence="11">
    <location>
        <position position="223"/>
    </location>
    <ligand>
        <name>UTP</name>
        <dbReference type="ChEBI" id="CHEBI:46398"/>
    </ligand>
</feature>
<dbReference type="Gene3D" id="3.40.50.300">
    <property type="entry name" value="P-loop containing nucleotide triphosphate hydrolases"/>
    <property type="match status" value="1"/>
</dbReference>
<dbReference type="PROSITE" id="PS51273">
    <property type="entry name" value="GATASE_TYPE_1"/>
    <property type="match status" value="1"/>
</dbReference>
<feature type="binding site" evidence="11">
    <location>
        <position position="13"/>
    </location>
    <ligand>
        <name>UTP</name>
        <dbReference type="ChEBI" id="CHEBI:46398"/>
    </ligand>
</feature>
<dbReference type="GO" id="GO:0003883">
    <property type="term" value="F:CTP synthase activity"/>
    <property type="evidence" value="ECO:0007669"/>
    <property type="project" value="UniProtKB-UniRule"/>
</dbReference>
<feature type="active site" evidence="11">
    <location>
        <position position="509"/>
    </location>
</feature>
<keyword evidence="9 11" id="KW-0665">Pyrimidine biosynthesis</keyword>
<dbReference type="NCBIfam" id="TIGR00337">
    <property type="entry name" value="PyrG"/>
    <property type="match status" value="1"/>
</dbReference>
<evidence type="ECO:0000256" key="9">
    <source>
        <dbReference type="ARBA" id="ARBA00022975"/>
    </source>
</evidence>
<feature type="binding site" evidence="11">
    <location>
        <position position="223"/>
    </location>
    <ligand>
        <name>CTP</name>
        <dbReference type="ChEBI" id="CHEBI:37563"/>
        <note>allosteric inhibitor</note>
    </ligand>
</feature>
<dbReference type="InterPro" id="IPR027417">
    <property type="entry name" value="P-loop_NTPase"/>
</dbReference>
<keyword evidence="4 11" id="KW-0479">Metal-binding</keyword>
<dbReference type="OrthoDB" id="9801107at2"/>
<dbReference type="STRING" id="314230.DSM3645_07241"/>
<evidence type="ECO:0000313" key="14">
    <source>
        <dbReference type="EMBL" id="EAQ78467.1"/>
    </source>
</evidence>
<dbReference type="AlphaFoldDB" id="A3ZYL2"/>
<protein>
    <recommendedName>
        <fullName evidence="11">CTP synthase</fullName>
        <ecNumber evidence="11">6.3.4.2</ecNumber>
    </recommendedName>
    <alternativeName>
        <fullName evidence="11">Cytidine 5'-triphosphate synthase</fullName>
    </alternativeName>
    <alternativeName>
        <fullName evidence="11">Cytidine triphosphate synthetase</fullName>
        <shortName evidence="11">CTP synthetase</shortName>
        <shortName evidence="11">CTPS</shortName>
    </alternativeName>
    <alternativeName>
        <fullName evidence="11">UTP--ammonia ligase</fullName>
    </alternativeName>
</protein>
<feature type="binding site" evidence="11">
    <location>
        <position position="354"/>
    </location>
    <ligand>
        <name>L-glutamine</name>
        <dbReference type="ChEBI" id="CHEBI:58359"/>
    </ligand>
</feature>
<comment type="caution">
    <text evidence="11">Lacks conserved residue(s) required for the propagation of feature annotation.</text>
</comment>
<evidence type="ECO:0000256" key="4">
    <source>
        <dbReference type="ARBA" id="ARBA00022723"/>
    </source>
</evidence>
<feature type="binding site" evidence="11">
    <location>
        <begin position="382"/>
        <end position="385"/>
    </location>
    <ligand>
        <name>L-glutamine</name>
        <dbReference type="ChEBI" id="CHEBI:58359"/>
    </ligand>
</feature>
<dbReference type="FunFam" id="3.40.50.880:FF:000002">
    <property type="entry name" value="CTP synthase"/>
    <property type="match status" value="1"/>
</dbReference>
<comment type="catalytic activity">
    <reaction evidence="11">
        <text>UTP + NH4(+) + ATP = CTP + ADP + phosphate + 2 H(+)</text>
        <dbReference type="Rhea" id="RHEA:16597"/>
        <dbReference type="ChEBI" id="CHEBI:15378"/>
        <dbReference type="ChEBI" id="CHEBI:28938"/>
        <dbReference type="ChEBI" id="CHEBI:30616"/>
        <dbReference type="ChEBI" id="CHEBI:37563"/>
        <dbReference type="ChEBI" id="CHEBI:43474"/>
        <dbReference type="ChEBI" id="CHEBI:46398"/>
        <dbReference type="ChEBI" id="CHEBI:456216"/>
    </reaction>
</comment>
<evidence type="ECO:0000259" key="13">
    <source>
        <dbReference type="Pfam" id="PF06418"/>
    </source>
</evidence>
<dbReference type="CDD" id="cd03113">
    <property type="entry name" value="CTPS_N"/>
    <property type="match status" value="1"/>
</dbReference>
<gene>
    <name evidence="11" type="primary">pyrG</name>
    <name evidence="14" type="ORF">DSM3645_07241</name>
</gene>
<dbReference type="Pfam" id="PF00117">
    <property type="entry name" value="GATase"/>
    <property type="match status" value="1"/>
</dbReference>
<proteinExistence type="inferred from homology"/>
<dbReference type="GO" id="GO:0042802">
    <property type="term" value="F:identical protein binding"/>
    <property type="evidence" value="ECO:0007669"/>
    <property type="project" value="TreeGrafter"/>
</dbReference>
<dbReference type="eggNOG" id="COG0504">
    <property type="taxonomic scope" value="Bacteria"/>
</dbReference>
<feature type="binding site" evidence="11">
    <location>
        <position position="462"/>
    </location>
    <ligand>
        <name>L-glutamine</name>
        <dbReference type="ChEBI" id="CHEBI:58359"/>
    </ligand>
</feature>
<feature type="domain" description="CTP synthase N-terminal" evidence="13">
    <location>
        <begin position="3"/>
        <end position="266"/>
    </location>
</feature>
<comment type="catalytic activity">
    <reaction evidence="10 11">
        <text>UTP + L-glutamine + ATP + H2O = CTP + L-glutamate + ADP + phosphate + 2 H(+)</text>
        <dbReference type="Rhea" id="RHEA:26426"/>
        <dbReference type="ChEBI" id="CHEBI:15377"/>
        <dbReference type="ChEBI" id="CHEBI:15378"/>
        <dbReference type="ChEBI" id="CHEBI:29985"/>
        <dbReference type="ChEBI" id="CHEBI:30616"/>
        <dbReference type="ChEBI" id="CHEBI:37563"/>
        <dbReference type="ChEBI" id="CHEBI:43474"/>
        <dbReference type="ChEBI" id="CHEBI:46398"/>
        <dbReference type="ChEBI" id="CHEBI:58359"/>
        <dbReference type="ChEBI" id="CHEBI:456216"/>
        <dbReference type="EC" id="6.3.4.2"/>
    </reaction>
</comment>
<dbReference type="NCBIfam" id="NF003792">
    <property type="entry name" value="PRK05380.1"/>
    <property type="match status" value="1"/>
</dbReference>
<keyword evidence="3 11" id="KW-0436">Ligase</keyword>
<organism evidence="14 15">
    <name type="scientific">Blastopirellula marina DSM 3645</name>
    <dbReference type="NCBI Taxonomy" id="314230"/>
    <lineage>
        <taxon>Bacteria</taxon>
        <taxon>Pseudomonadati</taxon>
        <taxon>Planctomycetota</taxon>
        <taxon>Planctomycetia</taxon>
        <taxon>Pirellulales</taxon>
        <taxon>Pirellulaceae</taxon>
        <taxon>Blastopirellula</taxon>
    </lineage>
</organism>
<evidence type="ECO:0000256" key="6">
    <source>
        <dbReference type="ARBA" id="ARBA00022840"/>
    </source>
</evidence>
<reference evidence="14 15" key="1">
    <citation type="submission" date="2006-02" db="EMBL/GenBank/DDBJ databases">
        <authorList>
            <person name="Amann R."/>
            <person name="Ferriera S."/>
            <person name="Johnson J."/>
            <person name="Kravitz S."/>
            <person name="Halpern A."/>
            <person name="Remington K."/>
            <person name="Beeson K."/>
            <person name="Tran B."/>
            <person name="Rogers Y.-H."/>
            <person name="Friedman R."/>
            <person name="Venter J.C."/>
        </authorList>
    </citation>
    <scope>NUCLEOTIDE SEQUENCE [LARGE SCALE GENOMIC DNA]</scope>
    <source>
        <strain evidence="14 15">DSM 3645</strain>
    </source>
</reference>
<dbReference type="HAMAP" id="MF_01227">
    <property type="entry name" value="PyrG"/>
    <property type="match status" value="1"/>
</dbReference>
<feature type="active site" description="Nucleophile; for glutamine hydrolysis" evidence="11">
    <location>
        <position position="381"/>
    </location>
</feature>
<comment type="similarity">
    <text evidence="2 11">Belongs to the CTP synthase family.</text>
</comment>
<comment type="miscellaneous">
    <text evidence="11">CTPSs have evolved a hybrid strategy for distinguishing between UTP and CTP. The overlapping regions of the product feedback inhibitory and substrate sites recognize a common feature in both compounds, the triphosphate moiety. To differentiate isosteric substrate and product pyrimidine rings, an additional pocket far from the expected kinase/ligase catalytic site, specifically recognizes the cytosine and ribose portions of the product inhibitor.</text>
</comment>
<dbReference type="SUPFAM" id="SSF52317">
    <property type="entry name" value="Class I glutamine amidotransferase-like"/>
    <property type="match status" value="1"/>
</dbReference>
<dbReference type="InterPro" id="IPR033828">
    <property type="entry name" value="GATase1_CTP_Synthase"/>
</dbReference>
<dbReference type="RefSeq" id="WP_002655045.1">
    <property type="nucleotide sequence ID" value="NZ_CH672377.1"/>
</dbReference>
<name>A3ZYL2_9BACT</name>
<dbReference type="Gene3D" id="3.40.50.880">
    <property type="match status" value="1"/>
</dbReference>
<feature type="binding site" evidence="11">
    <location>
        <position position="71"/>
    </location>
    <ligand>
        <name>Mg(2+)</name>
        <dbReference type="ChEBI" id="CHEBI:18420"/>
    </ligand>
</feature>
<evidence type="ECO:0000256" key="1">
    <source>
        <dbReference type="ARBA" id="ARBA00005171"/>
    </source>
</evidence>
<dbReference type="InterPro" id="IPR029062">
    <property type="entry name" value="Class_I_gatase-like"/>
</dbReference>
<dbReference type="EC" id="6.3.4.2" evidence="11"/>
<evidence type="ECO:0000259" key="12">
    <source>
        <dbReference type="Pfam" id="PF00117"/>
    </source>
</evidence>
<evidence type="ECO:0000313" key="15">
    <source>
        <dbReference type="Proteomes" id="UP000004358"/>
    </source>
</evidence>
<feature type="binding site" evidence="11">
    <location>
        <position position="405"/>
    </location>
    <ligand>
        <name>L-glutamine</name>
        <dbReference type="ChEBI" id="CHEBI:58359"/>
    </ligand>
</feature>
<dbReference type="GO" id="GO:0004359">
    <property type="term" value="F:glutaminase activity"/>
    <property type="evidence" value="ECO:0007669"/>
    <property type="project" value="RHEA"/>
</dbReference>
<feature type="binding site" evidence="11">
    <location>
        <position position="54"/>
    </location>
    <ligand>
        <name>L-glutamine</name>
        <dbReference type="ChEBI" id="CHEBI:58359"/>
    </ligand>
</feature>
<keyword evidence="7 11" id="KW-0460">Magnesium</keyword>
<comment type="subunit">
    <text evidence="11">Homotetramer.</text>
</comment>